<dbReference type="GO" id="GO:0046872">
    <property type="term" value="F:metal ion binding"/>
    <property type="evidence" value="ECO:0007669"/>
    <property type="project" value="UniProtKB-KW"/>
</dbReference>
<dbReference type="EMBL" id="CAKM01000262">
    <property type="protein sequence ID" value="CCJ30688.1"/>
    <property type="molecule type" value="Genomic_DNA"/>
</dbReference>
<evidence type="ECO:0000259" key="6">
    <source>
        <dbReference type="PROSITE" id="PS50023"/>
    </source>
</evidence>
<dbReference type="VEuPathDB" id="FungiDB:PNEJI1_000347"/>
<keyword evidence="3 5" id="KW-0862">Zinc</keyword>
<evidence type="ECO:0000313" key="7">
    <source>
        <dbReference type="EMBL" id="CCJ30688.1"/>
    </source>
</evidence>
<dbReference type="InParanoid" id="L0PE88"/>
<dbReference type="CDD" id="cd08368">
    <property type="entry name" value="LIM"/>
    <property type="match status" value="1"/>
</dbReference>
<keyword evidence="4 5" id="KW-0440">LIM domain</keyword>
<dbReference type="GO" id="GO:0030695">
    <property type="term" value="F:GTPase regulator activity"/>
    <property type="evidence" value="ECO:0007669"/>
    <property type="project" value="UniProtKB-ARBA"/>
</dbReference>
<dbReference type="PANTHER" id="PTHR24205">
    <property type="entry name" value="FOUR AND A HALF LIM DOMAINS PROTEIN"/>
    <property type="match status" value="1"/>
</dbReference>
<dbReference type="InterPro" id="IPR001781">
    <property type="entry name" value="Znf_LIM"/>
</dbReference>
<feature type="domain" description="LIM zinc-binding" evidence="6">
    <location>
        <begin position="138"/>
        <end position="198"/>
    </location>
</feature>
<evidence type="ECO:0000256" key="5">
    <source>
        <dbReference type="PROSITE-ProRule" id="PRU00125"/>
    </source>
</evidence>
<dbReference type="PANTHER" id="PTHR24205:SF16">
    <property type="entry name" value="GH01042P-RELATED"/>
    <property type="match status" value="1"/>
</dbReference>
<evidence type="ECO:0000256" key="1">
    <source>
        <dbReference type="ARBA" id="ARBA00022723"/>
    </source>
</evidence>
<evidence type="ECO:0000313" key="8">
    <source>
        <dbReference type="Proteomes" id="UP000010422"/>
    </source>
</evidence>
<gene>
    <name evidence="7" type="ORF">PNEJI1_000347</name>
</gene>
<sequence>MKNTYSRSIYFDENKVHLSNLKQDILELNRLYRNEEKMSWNNMYPLNHSEARASRDKFTVITQEIVNQEDNLYPEYGKNISKESMDINNKGLDSKSRKLPFSKPLPVPDIMINERKPNKEVVIPPRPFPKNHKVNPDFLCETCHKDLGSGKVISVAEKKYHLDCFSCVHCMTNLEHVAFYEHENRLYCHLDYHELFSPRCKSCGTCIEDQAIFALENYYHPLHFFCAGCGEPFDADTPFIERDKYAWCQRCFENKYCSKCEKCKKPIVNDLVCAMDLEWHSKCFVCSVNLQFGIQRWILYL</sequence>
<dbReference type="Pfam" id="PF00412">
    <property type="entry name" value="LIM"/>
    <property type="match status" value="3"/>
</dbReference>
<keyword evidence="2" id="KW-0677">Repeat</keyword>
<organism evidence="8">
    <name type="scientific">Pneumocystis jirovecii</name>
    <name type="common">Human pneumocystis pneumonia agent</name>
    <dbReference type="NCBI Taxonomy" id="42068"/>
    <lineage>
        <taxon>Eukaryota</taxon>
        <taxon>Fungi</taxon>
        <taxon>Dikarya</taxon>
        <taxon>Ascomycota</taxon>
        <taxon>Taphrinomycotina</taxon>
        <taxon>Pneumocystomycetes</taxon>
        <taxon>Pneumocystaceae</taxon>
        <taxon>Pneumocystis</taxon>
    </lineage>
</organism>
<dbReference type="SMART" id="SM00132">
    <property type="entry name" value="LIM"/>
    <property type="match status" value="2"/>
</dbReference>
<reference evidence="7 8" key="1">
    <citation type="journal article" date="2012" name="MBio">
        <title>De novo assembly of the Pneumocystis jirovecii genome from a single bronchoalveolar lavage fluid specimen from a patient.</title>
        <authorList>
            <person name="Cisse O.H."/>
            <person name="Pagni M."/>
            <person name="Hauser P.M."/>
        </authorList>
    </citation>
    <scope>NUCLEOTIDE SEQUENCE [LARGE SCALE GENOMIC DNA]</scope>
    <source>
        <strain evidence="7 8">SE8</strain>
    </source>
</reference>
<dbReference type="Gene3D" id="2.10.110.10">
    <property type="entry name" value="Cysteine Rich Protein"/>
    <property type="match status" value="3"/>
</dbReference>
<protein>
    <recommendedName>
        <fullName evidence="6">LIM zinc-binding domain-containing protein</fullName>
    </recommendedName>
</protein>
<dbReference type="PROSITE" id="PS50023">
    <property type="entry name" value="LIM_DOMAIN_2"/>
    <property type="match status" value="2"/>
</dbReference>
<evidence type="ECO:0000256" key="3">
    <source>
        <dbReference type="ARBA" id="ARBA00022833"/>
    </source>
</evidence>
<evidence type="ECO:0000256" key="2">
    <source>
        <dbReference type="ARBA" id="ARBA00022737"/>
    </source>
</evidence>
<name>L0PE88_PNEJI</name>
<comment type="caution">
    <text evidence="7">The sequence shown here is derived from an EMBL/GenBank/DDBJ whole genome shotgun (WGS) entry which is preliminary data.</text>
</comment>
<keyword evidence="1 5" id="KW-0479">Metal-binding</keyword>
<dbReference type="GO" id="GO:0003712">
    <property type="term" value="F:transcription coregulator activity"/>
    <property type="evidence" value="ECO:0007669"/>
    <property type="project" value="TreeGrafter"/>
</dbReference>
<dbReference type="STRING" id="1209962.L0PE88"/>
<dbReference type="PROSITE" id="PS00478">
    <property type="entry name" value="LIM_DOMAIN_1"/>
    <property type="match status" value="2"/>
</dbReference>
<evidence type="ECO:0000256" key="4">
    <source>
        <dbReference type="ARBA" id="ARBA00023038"/>
    </source>
</evidence>
<proteinExistence type="predicted"/>
<feature type="domain" description="LIM zinc-binding" evidence="6">
    <location>
        <begin position="199"/>
        <end position="258"/>
    </location>
</feature>
<dbReference type="AlphaFoldDB" id="L0PE88"/>
<dbReference type="SUPFAM" id="SSF57716">
    <property type="entry name" value="Glucocorticoid receptor-like (DNA-binding domain)"/>
    <property type="match status" value="2"/>
</dbReference>
<accession>L0PE88</accession>
<dbReference type="GO" id="GO:0005634">
    <property type="term" value="C:nucleus"/>
    <property type="evidence" value="ECO:0007669"/>
    <property type="project" value="TreeGrafter"/>
</dbReference>
<dbReference type="Proteomes" id="UP000010422">
    <property type="component" value="Unassembled WGS sequence"/>
</dbReference>